<dbReference type="Gene3D" id="2.60.120.200">
    <property type="match status" value="1"/>
</dbReference>
<comment type="caution">
    <text evidence="1">The sequence shown here is derived from an EMBL/GenBank/DDBJ whole genome shotgun (WGS) entry which is preliminary data.</text>
</comment>
<gene>
    <name evidence="1" type="ORF">ATNIH1004_000033</name>
</gene>
<dbReference type="RefSeq" id="XP_033430516.1">
    <property type="nucleotide sequence ID" value="XM_033564759.1"/>
</dbReference>
<dbReference type="AlphaFoldDB" id="A0A5M9MVN9"/>
<dbReference type="EMBL" id="QUQM01000002">
    <property type="protein sequence ID" value="KAA8651155.1"/>
    <property type="molecule type" value="Genomic_DNA"/>
</dbReference>
<dbReference type="GeneID" id="54322735"/>
<accession>A0A5M9MVN9</accession>
<dbReference type="Proteomes" id="UP000324241">
    <property type="component" value="Unassembled WGS sequence"/>
</dbReference>
<proteinExistence type="predicted"/>
<organism evidence="1 2">
    <name type="scientific">Aspergillus tanneri</name>
    <dbReference type="NCBI Taxonomy" id="1220188"/>
    <lineage>
        <taxon>Eukaryota</taxon>
        <taxon>Fungi</taxon>
        <taxon>Dikarya</taxon>
        <taxon>Ascomycota</taxon>
        <taxon>Pezizomycotina</taxon>
        <taxon>Eurotiomycetes</taxon>
        <taxon>Eurotiomycetidae</taxon>
        <taxon>Eurotiales</taxon>
        <taxon>Aspergillaceae</taxon>
        <taxon>Aspergillus</taxon>
        <taxon>Aspergillus subgen. Circumdati</taxon>
    </lineage>
</organism>
<dbReference type="Pfam" id="PF26113">
    <property type="entry name" value="GH16_XgeA"/>
    <property type="match status" value="1"/>
</dbReference>
<protein>
    <submittedName>
        <fullName evidence="1">Uncharacterized protein</fullName>
    </submittedName>
</protein>
<evidence type="ECO:0000313" key="1">
    <source>
        <dbReference type="EMBL" id="KAA8651155.1"/>
    </source>
</evidence>
<sequence length="103" mass="11572">MYLLRQLFPDVDKYPCLRGRLQRDRWGCVRNAMDNERNFVWLFPRDSIPADITSGAPEPTAWGTPLTRLVASGVASGCDFGSLTSKCKRVGINSRVQCEGCYL</sequence>
<name>A0A5M9MVN9_9EURO</name>
<dbReference type="OrthoDB" id="192832at2759"/>
<evidence type="ECO:0000313" key="2">
    <source>
        <dbReference type="Proteomes" id="UP000324241"/>
    </source>
</evidence>
<reference evidence="1 2" key="1">
    <citation type="submission" date="2019-08" db="EMBL/GenBank/DDBJ databases">
        <title>The genome sequence of a newly discovered highly antifungal drug resistant Aspergillus species, Aspergillus tanneri NIH 1004.</title>
        <authorList>
            <person name="Mounaud S."/>
            <person name="Singh I."/>
            <person name="Joardar V."/>
            <person name="Pakala S."/>
            <person name="Pakala S."/>
            <person name="Venepally P."/>
            <person name="Chung J.K."/>
            <person name="Losada L."/>
            <person name="Nierman W.C."/>
        </authorList>
    </citation>
    <scope>NUCLEOTIDE SEQUENCE [LARGE SCALE GENOMIC DNA]</scope>
    <source>
        <strain evidence="1 2">NIH1004</strain>
    </source>
</reference>